<protein>
    <submittedName>
        <fullName evidence="1">Uncharacterized protein</fullName>
    </submittedName>
</protein>
<gene>
    <name evidence="1" type="ORF">J8F10_13600</name>
</gene>
<name>A0ABS5BRG4_9BACT</name>
<organism evidence="1 2">
    <name type="scientific">Gemmata palustris</name>
    <dbReference type="NCBI Taxonomy" id="2822762"/>
    <lineage>
        <taxon>Bacteria</taxon>
        <taxon>Pseudomonadati</taxon>
        <taxon>Planctomycetota</taxon>
        <taxon>Planctomycetia</taxon>
        <taxon>Gemmatales</taxon>
        <taxon>Gemmataceae</taxon>
        <taxon>Gemmata</taxon>
    </lineage>
</organism>
<keyword evidence="2" id="KW-1185">Reference proteome</keyword>
<proteinExistence type="predicted"/>
<evidence type="ECO:0000313" key="1">
    <source>
        <dbReference type="EMBL" id="MBP3956320.1"/>
    </source>
</evidence>
<accession>A0ABS5BRG4</accession>
<dbReference type="Proteomes" id="UP000676565">
    <property type="component" value="Unassembled WGS sequence"/>
</dbReference>
<sequence>MSNILRQANALKEAKDTFGVYDEFGWYISPHQWTSVLTDSGTAVAGGVGGVLTLTNSDGTVADNDEAYVGTTVAMFRPAVNKPLYAEALLQFSEANTSAANVAFGLASSVAADLIADNGAGMRASGTVIAIYKVDGETVWRFVTRNGSDVTISVSDRTAGGAAYQQLGIEVVDVLGSYATVVPTVDGQSLRDATSGLPIKHQLLLTSIAAASLFVGGKNGSTTLETSLWDYAGCWQTR</sequence>
<dbReference type="RefSeq" id="WP_210654339.1">
    <property type="nucleotide sequence ID" value="NZ_JAGKQQ010000001.1"/>
</dbReference>
<comment type="caution">
    <text evidence="1">The sequence shown here is derived from an EMBL/GenBank/DDBJ whole genome shotgun (WGS) entry which is preliminary data.</text>
</comment>
<dbReference type="EMBL" id="JAGKQQ010000001">
    <property type="protein sequence ID" value="MBP3956320.1"/>
    <property type="molecule type" value="Genomic_DNA"/>
</dbReference>
<evidence type="ECO:0000313" key="2">
    <source>
        <dbReference type="Proteomes" id="UP000676565"/>
    </source>
</evidence>
<reference evidence="1 2" key="1">
    <citation type="submission" date="2021-04" db="EMBL/GenBank/DDBJ databases">
        <authorList>
            <person name="Ivanova A."/>
        </authorList>
    </citation>
    <scope>NUCLEOTIDE SEQUENCE [LARGE SCALE GENOMIC DNA]</scope>
    <source>
        <strain evidence="1 2">G18</strain>
    </source>
</reference>